<keyword evidence="2 5" id="KW-0378">Hydrolase</keyword>
<dbReference type="InterPro" id="IPR029055">
    <property type="entry name" value="Ntn_hydrolases_N"/>
</dbReference>
<keyword evidence="3" id="KW-0865">Zymogen</keyword>
<accession>A0ABY8QYF7</accession>
<proteinExistence type="inferred from homology"/>
<dbReference type="Gene3D" id="2.30.120.10">
    <property type="match status" value="1"/>
</dbReference>
<feature type="region of interest" description="Disordered" evidence="4">
    <location>
        <begin position="408"/>
        <end position="437"/>
    </location>
</feature>
<dbReference type="Proteomes" id="UP001209083">
    <property type="component" value="Chromosome"/>
</dbReference>
<dbReference type="Gene3D" id="1.10.439.10">
    <property type="entry name" value="Penicillin Amidohydrolase, domain 1"/>
    <property type="match status" value="1"/>
</dbReference>
<evidence type="ECO:0000256" key="3">
    <source>
        <dbReference type="ARBA" id="ARBA00023145"/>
    </source>
</evidence>
<dbReference type="InterPro" id="IPR043147">
    <property type="entry name" value="Penicillin_amidase_A-knob"/>
</dbReference>
<comment type="similarity">
    <text evidence="1">Belongs to the peptidase S45 family.</text>
</comment>
<dbReference type="EMBL" id="CP090958">
    <property type="protein sequence ID" value="WGW13988.1"/>
    <property type="molecule type" value="Genomic_DNA"/>
</dbReference>
<dbReference type="SUPFAM" id="SSF56235">
    <property type="entry name" value="N-terminal nucleophile aminohydrolases (Ntn hydrolases)"/>
    <property type="match status" value="1"/>
</dbReference>
<organism evidence="5 6">
    <name type="scientific">Saxibacter everestensis</name>
    <dbReference type="NCBI Taxonomy" id="2909229"/>
    <lineage>
        <taxon>Bacteria</taxon>
        <taxon>Bacillati</taxon>
        <taxon>Actinomycetota</taxon>
        <taxon>Actinomycetes</taxon>
        <taxon>Micrococcales</taxon>
        <taxon>Brevibacteriaceae</taxon>
        <taxon>Saxibacter</taxon>
    </lineage>
</organism>
<evidence type="ECO:0000313" key="6">
    <source>
        <dbReference type="Proteomes" id="UP001209083"/>
    </source>
</evidence>
<sequence length="860" mass="93279">MTIATVVRSPLPSYTDDVTVPGLAKDVTIKRDELGIPQIYAEHSDDLFYAQGFVHAQDRFFEMDYRRHVTAGRLSELVGENPDALAADKLIRTLGWRRVAEKELPLLDKSTREYLQAYADGVNAYLAGKSPRQLGLAYTVLGMNNEIDSVARWSPVDSLAWLKAMAWDLKTNFNDELDRAGMLSTVKEPETVDSLFPAYPEDHPTIVTAKELAAGRGESVKGTVEESASAGGAAEADSHAWVEGLRAGNPAGAAHKALNAVPNLLGTGDGIGSNSWVVSGELTATGKPMLANDPHLGLAAPNIWYQAGLHCKSVGEACPFDVAGFGFSGLPGIFIGHNQKVGWGFTNLGADVTDFYLEEVDGDTYRRDGEDVPLETRTEEIRIAGAPSVKIEVRSTVHGPLISDAYDDAKTASRSVPNGQKDAAPAGEDDDEEAQQRRPYALSLSWTALTPGRTADAIFLLNTAENFDDVREAARSFEVPGQNIVFADTAGHIGYQTPGKIPVRNNVSDAPAPSDGSWPMPGWDSSYDWQGFVDFDELPSVLDPRDGVIVTANQPVIEPGAAEFLGADFDYGFRAKAIQQQISAAKKSGRKLTAADMNAIQNSSTNEFAKKLVPYLEDVYVDEFTREAVDLLRGWDYTQPADSAPAAYFNAVWKNLQRVTFDADLPEGMSADGSDRWMAAVMKLLDDPDNKWWDDSRTQNSVENRDLMLAEALTSARSELTASLGKNPEHWEWGMLHQLRLEQSPLGGEGVPALIRGAFNAKPVGIGGGTGLVNATSWDASKPGYDVESGPSMRMVLDFGNFDRSTWVSVTGNSAHPFSPNYLDQLSAWAAGETFPWPYSGKAVDNATQDEMRLLAERAG</sequence>
<dbReference type="PANTHER" id="PTHR34218">
    <property type="entry name" value="PEPTIDASE S45 PENICILLIN AMIDASE"/>
    <property type="match status" value="1"/>
</dbReference>
<keyword evidence="6" id="KW-1185">Reference proteome</keyword>
<dbReference type="InterPro" id="IPR002692">
    <property type="entry name" value="S45"/>
</dbReference>
<evidence type="ECO:0000256" key="2">
    <source>
        <dbReference type="ARBA" id="ARBA00022801"/>
    </source>
</evidence>
<dbReference type="PIRSF" id="PIRSF001227">
    <property type="entry name" value="Pen_acylase"/>
    <property type="match status" value="1"/>
</dbReference>
<dbReference type="Gene3D" id="1.10.1400.10">
    <property type="match status" value="1"/>
</dbReference>
<dbReference type="EC" id="3.5.1.-" evidence="5"/>
<evidence type="ECO:0000256" key="4">
    <source>
        <dbReference type="SAM" id="MobiDB-lite"/>
    </source>
</evidence>
<evidence type="ECO:0000313" key="5">
    <source>
        <dbReference type="EMBL" id="WGW13988.1"/>
    </source>
</evidence>
<dbReference type="Pfam" id="PF01804">
    <property type="entry name" value="Penicil_amidase"/>
    <property type="match status" value="1"/>
</dbReference>
<evidence type="ECO:0000256" key="1">
    <source>
        <dbReference type="ARBA" id="ARBA00006586"/>
    </source>
</evidence>
<gene>
    <name evidence="5" type="ORF">LWF01_02610</name>
</gene>
<dbReference type="PANTHER" id="PTHR34218:SF4">
    <property type="entry name" value="ACYL-HOMOSERINE LACTONE ACYLASE QUIP"/>
    <property type="match status" value="1"/>
</dbReference>
<dbReference type="Gene3D" id="3.60.20.10">
    <property type="entry name" value="Glutamine Phosphoribosylpyrophosphate, subunit 1, domain 1"/>
    <property type="match status" value="1"/>
</dbReference>
<dbReference type="CDD" id="cd03747">
    <property type="entry name" value="Ntn_PGA_like"/>
    <property type="match status" value="1"/>
</dbReference>
<protein>
    <submittedName>
        <fullName evidence="5">Penicillin acylase family protein</fullName>
        <ecNumber evidence="5">3.5.1.-</ecNumber>
    </submittedName>
</protein>
<dbReference type="InterPro" id="IPR014395">
    <property type="entry name" value="Pen/GL7ACA/AHL_acylase"/>
</dbReference>
<dbReference type="InterPro" id="IPR043146">
    <property type="entry name" value="Penicillin_amidase_N_B-knob"/>
</dbReference>
<dbReference type="GO" id="GO:0016787">
    <property type="term" value="F:hydrolase activity"/>
    <property type="evidence" value="ECO:0007669"/>
    <property type="project" value="UniProtKB-KW"/>
</dbReference>
<dbReference type="InterPro" id="IPR023343">
    <property type="entry name" value="Penicillin_amidase_dom1"/>
</dbReference>
<reference evidence="5 6" key="1">
    <citation type="submission" date="2023-05" db="EMBL/GenBank/DDBJ databases">
        <title>Lithophilousrod everest ZFBP1038 complete genpme.</title>
        <authorList>
            <person name="Tian M."/>
        </authorList>
    </citation>
    <scope>NUCLEOTIDE SEQUENCE [LARGE SCALE GENOMIC DNA]</scope>
    <source>
        <strain evidence="5 6">ZFBP1038</strain>
    </source>
</reference>
<name>A0ABY8QYF7_9MICO</name>